<dbReference type="Proteomes" id="UP000285532">
    <property type="component" value="Unassembled WGS sequence"/>
</dbReference>
<keyword evidence="1" id="KW-0472">Membrane</keyword>
<evidence type="ECO:0000313" key="2">
    <source>
        <dbReference type="EMBL" id="RND80927.1"/>
    </source>
</evidence>
<gene>
    <name evidence="2" type="ORF">FAM18172_03032</name>
</gene>
<proteinExistence type="predicted"/>
<protein>
    <submittedName>
        <fullName evidence="2">Uncharacterized protein</fullName>
    </submittedName>
</protein>
<feature type="transmembrane region" description="Helical" evidence="1">
    <location>
        <begin position="6"/>
        <end position="24"/>
    </location>
</feature>
<sequence>MNSDEILAIIALAAIASPVLVAVFNNKHQERMQQEKLKFEFQTKQAEIEQRQRDNDINNLTRFSDSFHQLATNLDPHQMDIAMSLVPPLLAALDDARRKQLMVYSDALIAKGGYDIWQELHSFDSNLTDWVNYLETKPRRQLPTPPTLDRKD</sequence>
<dbReference type="AlphaFoldDB" id="A0A422M245"/>
<organism evidence="2 3">
    <name type="scientific">Lacticaseibacillus paracasei</name>
    <name type="common">Lactobacillus paracasei</name>
    <dbReference type="NCBI Taxonomy" id="1597"/>
    <lineage>
        <taxon>Bacteria</taxon>
        <taxon>Bacillati</taxon>
        <taxon>Bacillota</taxon>
        <taxon>Bacilli</taxon>
        <taxon>Lactobacillales</taxon>
        <taxon>Lactobacillaceae</taxon>
        <taxon>Lacticaseibacillus</taxon>
    </lineage>
</organism>
<evidence type="ECO:0000313" key="3">
    <source>
        <dbReference type="Proteomes" id="UP000285532"/>
    </source>
</evidence>
<name>A0A422M245_LACPA</name>
<evidence type="ECO:0000256" key="1">
    <source>
        <dbReference type="SAM" id="Phobius"/>
    </source>
</evidence>
<keyword evidence="1" id="KW-0812">Transmembrane</keyword>
<dbReference type="EMBL" id="LKFU01000134">
    <property type="protein sequence ID" value="RND80927.1"/>
    <property type="molecule type" value="Genomic_DNA"/>
</dbReference>
<comment type="caution">
    <text evidence="2">The sequence shown here is derived from an EMBL/GenBank/DDBJ whole genome shotgun (WGS) entry which is preliminary data.</text>
</comment>
<dbReference type="RefSeq" id="WP_016364498.1">
    <property type="nucleotide sequence ID" value="NZ_JAGPZK010000036.1"/>
</dbReference>
<keyword evidence="1" id="KW-1133">Transmembrane helix</keyword>
<reference evidence="2 3" key="1">
    <citation type="journal article" date="2018" name="Front. Microbiol.">
        <title>Conversion of Methionine to Cysteine in Lactobacillus paracasei Depends on the Highly Mobile cysK-ctl-cysE Gene Cluster.</title>
        <authorList>
            <person name="Wuthrich D."/>
            <person name="Irmler S."/>
            <person name="Berthoud H."/>
            <person name="Guggenbuhl B."/>
            <person name="Eugster E."/>
            <person name="Bruggmann R."/>
        </authorList>
    </citation>
    <scope>NUCLEOTIDE SEQUENCE [LARGE SCALE GENOMIC DNA]</scope>
    <source>
        <strain evidence="2 3">FAM18172</strain>
    </source>
</reference>
<accession>A0A422M245</accession>